<accession>A0A926DQL1</accession>
<protein>
    <submittedName>
        <fullName evidence="4">2-hydroxyacyl-CoA dehydratase</fullName>
    </submittedName>
</protein>
<dbReference type="Gene3D" id="3.40.50.11900">
    <property type="match status" value="1"/>
</dbReference>
<evidence type="ECO:0000313" key="4">
    <source>
        <dbReference type="EMBL" id="MBC8542746.1"/>
    </source>
</evidence>
<keyword evidence="3" id="KW-0411">Iron-sulfur</keyword>
<name>A0A926DQL1_9FIRM</name>
<dbReference type="PANTHER" id="PTHR30548:SF2">
    <property type="entry name" value="2-HYDROXYACYL-COA DEHYDRATASE,D-COMPONENT"/>
    <property type="match status" value="1"/>
</dbReference>
<proteinExistence type="inferred from homology"/>
<dbReference type="GO" id="GO:0016836">
    <property type="term" value="F:hydro-lyase activity"/>
    <property type="evidence" value="ECO:0007669"/>
    <property type="project" value="UniProtKB-ARBA"/>
</dbReference>
<evidence type="ECO:0000313" key="5">
    <source>
        <dbReference type="Proteomes" id="UP000657006"/>
    </source>
</evidence>
<comment type="similarity">
    <text evidence="2">Belongs to the FldB/FldC dehydratase alpha/beta subunit family.</text>
</comment>
<comment type="caution">
    <text evidence="4">The sequence shown here is derived from an EMBL/GenBank/DDBJ whole genome shotgun (WGS) entry which is preliminary data.</text>
</comment>
<evidence type="ECO:0000256" key="3">
    <source>
        <dbReference type="ARBA" id="ARBA00023014"/>
    </source>
</evidence>
<dbReference type="Pfam" id="PF06050">
    <property type="entry name" value="HGD-D"/>
    <property type="match status" value="1"/>
</dbReference>
<comment type="cofactor">
    <cofactor evidence="1">
        <name>[4Fe-4S] cluster</name>
        <dbReference type="ChEBI" id="CHEBI:49883"/>
    </cofactor>
</comment>
<gene>
    <name evidence="4" type="ORF">H8730_04190</name>
</gene>
<reference evidence="4" key="1">
    <citation type="submission" date="2020-08" db="EMBL/GenBank/DDBJ databases">
        <title>Genome public.</title>
        <authorList>
            <person name="Liu C."/>
            <person name="Sun Q."/>
        </authorList>
    </citation>
    <scope>NUCLEOTIDE SEQUENCE</scope>
    <source>
        <strain evidence="4">NSJ-32</strain>
    </source>
</reference>
<dbReference type="InterPro" id="IPR010327">
    <property type="entry name" value="FldB/FldC_alpha/beta"/>
</dbReference>
<dbReference type="GO" id="GO:0051536">
    <property type="term" value="F:iron-sulfur cluster binding"/>
    <property type="evidence" value="ECO:0007669"/>
    <property type="project" value="UniProtKB-KW"/>
</dbReference>
<dbReference type="Proteomes" id="UP000657006">
    <property type="component" value="Unassembled WGS sequence"/>
</dbReference>
<dbReference type="Gene3D" id="3.40.50.11890">
    <property type="match status" value="1"/>
</dbReference>
<keyword evidence="5" id="KW-1185">Reference proteome</keyword>
<evidence type="ECO:0000256" key="2">
    <source>
        <dbReference type="ARBA" id="ARBA00005806"/>
    </source>
</evidence>
<keyword evidence="3" id="KW-0408">Iron</keyword>
<dbReference type="RefSeq" id="WP_177719289.1">
    <property type="nucleotide sequence ID" value="NZ_JACRSQ010000004.1"/>
</dbReference>
<evidence type="ECO:0000256" key="1">
    <source>
        <dbReference type="ARBA" id="ARBA00001966"/>
    </source>
</evidence>
<dbReference type="AlphaFoldDB" id="A0A926DQL1"/>
<keyword evidence="3" id="KW-0479">Metal-binding</keyword>
<organism evidence="4 5">
    <name type="scientific">Bianquea renquensis</name>
    <dbReference type="NCBI Taxonomy" id="2763661"/>
    <lineage>
        <taxon>Bacteria</taxon>
        <taxon>Bacillati</taxon>
        <taxon>Bacillota</taxon>
        <taxon>Clostridia</taxon>
        <taxon>Eubacteriales</taxon>
        <taxon>Bianqueaceae</taxon>
        <taxon>Bianquea</taxon>
    </lineage>
</organism>
<dbReference type="EMBL" id="JACRSQ010000004">
    <property type="protein sequence ID" value="MBC8542746.1"/>
    <property type="molecule type" value="Genomic_DNA"/>
</dbReference>
<dbReference type="PANTHER" id="PTHR30548">
    <property type="entry name" value="2-HYDROXYGLUTARYL-COA DEHYDRATASE, D-COMPONENT-RELATED"/>
    <property type="match status" value="1"/>
</dbReference>
<sequence length="406" mass="46073">MSDFVQRMRLAGGLRAGMRLHAAQSLVRHQVSMFTGEIWKEPSRVVWTNMGMPPELFYAAGYLPVNTELTAGWSSTLNLAAKYLTIAEQKGFGQNLCSYHKAIIGAMECGDLPSPRLAVMSSHICDGGRGLLSYFASRFRTKTCMIQVPYGQTDEGNRYVQRQLQECYSKIARSASWPSAVRELQSAIQCSNQARRWLTNANALRKKDVLFPGNDAIRNLFGATFLFGSALGIQITREYCQQLVELAARGEPALLEGHRILWIHFAPLYAGRLMRYFEETLRCPIAFDITGHPYWEEMRRDTPFQSLAQKMASHFFLGSSRGRIKLYRHLVQEYQIRGIVMLMHQGCKAIPASSWELRELGRQIQIPYLELPGDCVDPRSFGEEQTRLRMEAFAECLGRRQHGSGN</sequence>